<dbReference type="FunFam" id="3.40.50.10810:FF:000005">
    <property type="entry name" value="Photoperiod-independent early flowering 1"/>
    <property type="match status" value="1"/>
</dbReference>
<feature type="compositionally biased region" description="Basic and acidic residues" evidence="19">
    <location>
        <begin position="608"/>
        <end position="622"/>
    </location>
</feature>
<evidence type="ECO:0000256" key="3">
    <source>
        <dbReference type="ARBA" id="ARBA00011826"/>
    </source>
</evidence>
<evidence type="ECO:0000259" key="21">
    <source>
        <dbReference type="PROSITE" id="PS51194"/>
    </source>
</evidence>
<feature type="domain" description="Helicase C-terminal" evidence="21">
    <location>
        <begin position="1236"/>
        <end position="1386"/>
    </location>
</feature>
<keyword evidence="5" id="KW-0547">Nucleotide-binding</keyword>
<dbReference type="PROSITE" id="PS51192">
    <property type="entry name" value="HELICASE_ATP_BIND_1"/>
    <property type="match status" value="1"/>
</dbReference>
<keyword evidence="8" id="KW-0067">ATP-binding</keyword>
<keyword evidence="14" id="KW-0539">Nucleus</keyword>
<dbReference type="InterPro" id="IPR050520">
    <property type="entry name" value="INO80/SWR1_helicase"/>
</dbReference>
<feature type="compositionally biased region" description="Basic and acidic residues" evidence="19">
    <location>
        <begin position="331"/>
        <end position="341"/>
    </location>
</feature>
<evidence type="ECO:0000256" key="11">
    <source>
        <dbReference type="ARBA" id="ARBA00023125"/>
    </source>
</evidence>
<evidence type="ECO:0000256" key="10">
    <source>
        <dbReference type="ARBA" id="ARBA00023015"/>
    </source>
</evidence>
<dbReference type="GO" id="GO:0003678">
    <property type="term" value="F:DNA helicase activity"/>
    <property type="evidence" value="ECO:0007669"/>
    <property type="project" value="UniProtKB-EC"/>
</dbReference>
<comment type="caution">
    <text evidence="23">The sequence shown here is derived from an EMBL/GenBank/DDBJ whole genome shotgun (WGS) entry which is preliminary data.</text>
</comment>
<evidence type="ECO:0000256" key="14">
    <source>
        <dbReference type="ARBA" id="ARBA00023242"/>
    </source>
</evidence>
<feature type="domain" description="HSA" evidence="22">
    <location>
        <begin position="144"/>
        <end position="216"/>
    </location>
</feature>
<dbReference type="Pfam" id="PF07529">
    <property type="entry name" value="HSA"/>
    <property type="match status" value="1"/>
</dbReference>
<dbReference type="InterPro" id="IPR027417">
    <property type="entry name" value="P-loop_NTPase"/>
</dbReference>
<dbReference type="InterPro" id="IPR001650">
    <property type="entry name" value="Helicase_C-like"/>
</dbReference>
<dbReference type="CDD" id="cd18793">
    <property type="entry name" value="SF2_C_SNF"/>
    <property type="match status" value="1"/>
</dbReference>
<organism evidence="23 24">
    <name type="scientific">Jimgerdemannia flammicorona</name>
    <dbReference type="NCBI Taxonomy" id="994334"/>
    <lineage>
        <taxon>Eukaryota</taxon>
        <taxon>Fungi</taxon>
        <taxon>Fungi incertae sedis</taxon>
        <taxon>Mucoromycota</taxon>
        <taxon>Mucoromycotina</taxon>
        <taxon>Endogonomycetes</taxon>
        <taxon>Endogonales</taxon>
        <taxon>Endogonaceae</taxon>
        <taxon>Jimgerdemannia</taxon>
    </lineage>
</organism>
<feature type="compositionally biased region" description="Acidic residues" evidence="19">
    <location>
        <begin position="364"/>
        <end position="407"/>
    </location>
</feature>
<feature type="region of interest" description="Disordered" evidence="19">
    <location>
        <begin position="45"/>
        <end position="85"/>
    </location>
</feature>
<dbReference type="Gene3D" id="3.40.50.10810">
    <property type="entry name" value="Tandem AAA-ATPase domain"/>
    <property type="match status" value="1"/>
</dbReference>
<dbReference type="GO" id="GO:0005524">
    <property type="term" value="F:ATP binding"/>
    <property type="evidence" value="ECO:0007669"/>
    <property type="project" value="UniProtKB-KW"/>
</dbReference>
<feature type="region of interest" description="Disordered" evidence="19">
    <location>
        <begin position="277"/>
        <end position="490"/>
    </location>
</feature>
<dbReference type="CDD" id="cd18003">
    <property type="entry name" value="DEXQc_SRCAP"/>
    <property type="match status" value="1"/>
</dbReference>
<dbReference type="Gene3D" id="1.20.120.850">
    <property type="entry name" value="SWI2/SNF2 ATPases, N-terminal domain"/>
    <property type="match status" value="1"/>
</dbReference>
<evidence type="ECO:0000256" key="2">
    <source>
        <dbReference type="ARBA" id="ARBA00009220"/>
    </source>
</evidence>
<dbReference type="FunFam" id="1.20.120.850:FF:000009">
    <property type="entry name" value="SNF2 family helicase/ATPase (Swr1)"/>
    <property type="match status" value="1"/>
</dbReference>
<feature type="domain" description="Helicase ATP-binding" evidence="20">
    <location>
        <begin position="691"/>
        <end position="856"/>
    </location>
</feature>
<evidence type="ECO:0000256" key="4">
    <source>
        <dbReference type="ARBA" id="ARBA00012551"/>
    </source>
</evidence>
<keyword evidence="13" id="KW-0804">Transcription</keyword>
<comment type="subcellular location">
    <subcellularLocation>
        <location evidence="1">Nucleus</location>
    </subcellularLocation>
</comment>
<evidence type="ECO:0000259" key="20">
    <source>
        <dbReference type="PROSITE" id="PS51192"/>
    </source>
</evidence>
<proteinExistence type="inferred from homology"/>
<dbReference type="FunFam" id="3.40.50.300:FF:000655">
    <property type="entry name" value="Protein PHOTOPERIOD-INDEPENDENT EARLY FLOWERING 1"/>
    <property type="match status" value="1"/>
</dbReference>
<evidence type="ECO:0000256" key="1">
    <source>
        <dbReference type="ARBA" id="ARBA00004123"/>
    </source>
</evidence>
<reference evidence="23 24" key="1">
    <citation type="journal article" date="2018" name="New Phytol.">
        <title>Phylogenomics of Endogonaceae and evolution of mycorrhizas within Mucoromycota.</title>
        <authorList>
            <person name="Chang Y."/>
            <person name="Desiro A."/>
            <person name="Na H."/>
            <person name="Sandor L."/>
            <person name="Lipzen A."/>
            <person name="Clum A."/>
            <person name="Barry K."/>
            <person name="Grigoriev I.V."/>
            <person name="Martin F.M."/>
            <person name="Stajich J.E."/>
            <person name="Smith M.E."/>
            <person name="Bonito G."/>
            <person name="Spatafora J.W."/>
        </authorList>
    </citation>
    <scope>NUCLEOTIDE SEQUENCE [LARGE SCALE GENOMIC DNA]</scope>
    <source>
        <strain evidence="23 24">GMNB39</strain>
    </source>
</reference>
<dbReference type="Pfam" id="PF00271">
    <property type="entry name" value="Helicase_C"/>
    <property type="match status" value="1"/>
</dbReference>
<dbReference type="GO" id="GO:0000812">
    <property type="term" value="C:Swr1 complex"/>
    <property type="evidence" value="ECO:0007669"/>
    <property type="project" value="TreeGrafter"/>
</dbReference>
<evidence type="ECO:0000256" key="7">
    <source>
        <dbReference type="ARBA" id="ARBA00022806"/>
    </source>
</evidence>
<dbReference type="Gene3D" id="3.40.50.300">
    <property type="entry name" value="P-loop containing nucleotide triphosphate hydrolases"/>
    <property type="match status" value="1"/>
</dbReference>
<evidence type="ECO:0000256" key="18">
    <source>
        <dbReference type="ARBA" id="ARBA00074297"/>
    </source>
</evidence>
<evidence type="ECO:0000259" key="22">
    <source>
        <dbReference type="PROSITE" id="PS51204"/>
    </source>
</evidence>
<name>A0A433CW99_9FUNG</name>
<feature type="region of interest" description="Disordered" evidence="19">
    <location>
        <begin position="595"/>
        <end position="658"/>
    </location>
</feature>
<dbReference type="PROSITE" id="PS00690">
    <property type="entry name" value="DEAH_ATP_HELICASE"/>
    <property type="match status" value="1"/>
</dbReference>
<dbReference type="Proteomes" id="UP000268093">
    <property type="component" value="Unassembled WGS sequence"/>
</dbReference>
<feature type="compositionally biased region" description="Polar residues" evidence="19">
    <location>
        <begin position="1567"/>
        <end position="1580"/>
    </location>
</feature>
<keyword evidence="6" id="KW-0378">Hydrolase</keyword>
<protein>
    <recommendedName>
        <fullName evidence="16">Helicase SWR1</fullName>
        <ecNumber evidence="4">3.6.4.12</ecNumber>
    </recommendedName>
    <alternativeName>
        <fullName evidence="18">Helicase swr1</fullName>
    </alternativeName>
</protein>
<comment type="catalytic activity">
    <reaction evidence="17">
        <text>ATP + H2O = ADP + phosphate + H(+)</text>
        <dbReference type="Rhea" id="RHEA:13065"/>
        <dbReference type="ChEBI" id="CHEBI:15377"/>
        <dbReference type="ChEBI" id="CHEBI:15378"/>
        <dbReference type="ChEBI" id="CHEBI:30616"/>
        <dbReference type="ChEBI" id="CHEBI:43474"/>
        <dbReference type="ChEBI" id="CHEBI:456216"/>
        <dbReference type="EC" id="3.6.4.12"/>
    </reaction>
</comment>
<dbReference type="InterPro" id="IPR014012">
    <property type="entry name" value="HSA_dom"/>
</dbReference>
<feature type="compositionally biased region" description="Acidic residues" evidence="19">
    <location>
        <begin position="421"/>
        <end position="447"/>
    </location>
</feature>
<comment type="similarity">
    <text evidence="2">Belongs to the SNF2/RAD54 helicase family. SWR1 subfamily.</text>
</comment>
<evidence type="ECO:0000313" key="24">
    <source>
        <dbReference type="Proteomes" id="UP000268093"/>
    </source>
</evidence>
<dbReference type="SMART" id="SM00490">
    <property type="entry name" value="HELICc"/>
    <property type="match status" value="1"/>
</dbReference>
<gene>
    <name evidence="23" type="ORF">BC936DRAFT_137987</name>
</gene>
<keyword evidence="11" id="KW-0238">DNA-binding</keyword>
<dbReference type="PANTHER" id="PTHR45685">
    <property type="entry name" value="HELICASE SRCAP-RELATED"/>
    <property type="match status" value="1"/>
</dbReference>
<feature type="compositionally biased region" description="Basic and acidic residues" evidence="19">
    <location>
        <begin position="1639"/>
        <end position="1653"/>
    </location>
</feature>
<comment type="subunit">
    <text evidence="3">Component of the SWR1 chromatin-remodeling complex.</text>
</comment>
<keyword evidence="7" id="KW-0347">Helicase</keyword>
<evidence type="ECO:0000256" key="16">
    <source>
        <dbReference type="ARBA" id="ARBA00040599"/>
    </source>
</evidence>
<feature type="region of interest" description="Disordered" evidence="19">
    <location>
        <begin position="1556"/>
        <end position="1653"/>
    </location>
</feature>
<dbReference type="InterPro" id="IPR014001">
    <property type="entry name" value="Helicase_ATP-bd"/>
</dbReference>
<dbReference type="InterPro" id="IPR000330">
    <property type="entry name" value="SNF2_N"/>
</dbReference>
<dbReference type="GO" id="GO:0042393">
    <property type="term" value="F:histone binding"/>
    <property type="evidence" value="ECO:0007669"/>
    <property type="project" value="TreeGrafter"/>
</dbReference>
<keyword evidence="24" id="KW-1185">Reference proteome</keyword>
<comment type="function">
    <text evidence="15">Catalytic component of the SWR1 complex which mediates the ATP-dependent exchange of histone H2A for the H2A variant HZT1 leading to transcriptional regulation of selected genes by chromatin remodeling.</text>
</comment>
<dbReference type="GO" id="GO:0003677">
    <property type="term" value="F:DNA binding"/>
    <property type="evidence" value="ECO:0007669"/>
    <property type="project" value="UniProtKB-KW"/>
</dbReference>
<dbReference type="OrthoDB" id="372624at2759"/>
<evidence type="ECO:0000313" key="23">
    <source>
        <dbReference type="EMBL" id="RUP42852.1"/>
    </source>
</evidence>
<dbReference type="PANTHER" id="PTHR45685:SF1">
    <property type="entry name" value="HELICASE SRCAP"/>
    <property type="match status" value="1"/>
</dbReference>
<evidence type="ECO:0000256" key="6">
    <source>
        <dbReference type="ARBA" id="ARBA00022801"/>
    </source>
</evidence>
<keyword evidence="9" id="KW-0156">Chromatin regulator</keyword>
<dbReference type="PROSITE" id="PS51194">
    <property type="entry name" value="HELICASE_CTER"/>
    <property type="match status" value="1"/>
</dbReference>
<dbReference type="SUPFAM" id="SSF52540">
    <property type="entry name" value="P-loop containing nucleoside triphosphate hydrolases"/>
    <property type="match status" value="2"/>
</dbReference>
<keyword evidence="12" id="KW-0010">Activator</keyword>
<evidence type="ECO:0000256" key="13">
    <source>
        <dbReference type="ARBA" id="ARBA00023163"/>
    </source>
</evidence>
<accession>A0A433CW99</accession>
<dbReference type="InterPro" id="IPR049730">
    <property type="entry name" value="SNF2/RAD54-like_C"/>
</dbReference>
<dbReference type="GO" id="GO:0006338">
    <property type="term" value="P:chromatin remodeling"/>
    <property type="evidence" value="ECO:0007669"/>
    <property type="project" value="UniProtKB-ARBA"/>
</dbReference>
<dbReference type="GO" id="GO:0016887">
    <property type="term" value="F:ATP hydrolysis activity"/>
    <property type="evidence" value="ECO:0007669"/>
    <property type="project" value="TreeGrafter"/>
</dbReference>
<dbReference type="EMBL" id="RBNI01012262">
    <property type="protein sequence ID" value="RUP42852.1"/>
    <property type="molecule type" value="Genomic_DNA"/>
</dbReference>
<feature type="compositionally biased region" description="Basic and acidic residues" evidence="19">
    <location>
        <begin position="448"/>
        <end position="462"/>
    </location>
</feature>
<dbReference type="SMART" id="SM00487">
    <property type="entry name" value="DEXDc"/>
    <property type="match status" value="1"/>
</dbReference>
<sequence length="1653" mass="186634">MQNHDLWSTVTDQVIQKSQAHSNRVSTRRALNQRRETLVNMLQSSVVPGSSSPHASVQGSASDATPPAGGVSPQLPRPPGIPTRRPIRHFASIADYLASFITLDDTDTDLTPSQADALAEKEAEVHMRIDVLRRAGRLTGKQSLRPAQEPPLPSCHHDMLIGHVLLSSRLIRDGAKARRAGARRVAKAIERFWETLRTKGERDAKEEERRMKKLAKWTAGEVRKKWRVVEKVIEARHREVLQEEQQMKGKRHLEMILEHSTQMLGVRQEELGGRRRGAGVGVAGMSREGSQELGSEADEDAMSLDSEGVEVDKEDEEEVRGGCGCGGGGRRRNDACDAGREQRRRRRAEGAGGRARHANRASNEEGEDGMDVDVVVEEEEERAMDADEEESGDDDEELEGLEEDQDVPIEVLLKKYGYRLDEEEGDREEEDEEDEVEEQIEKEDKEEEVVAKAEEEVGKEDAILVTPQPVMQKHLERSLEDSVKDDDATEDEDEVVFVAMGEEKNKEEAIKEEVAKPVHRVIEKVEEVKLKVIRNEDDENDEIDVDGGVSDSEPLPEVEVLDPDVDMEDVETQQLQLQLQLQMRMRMLIEADYDDENRTVTDDEDEEESRRLVGETKEKKNEDEEELGTMELIATVKSSDKPASDDASSADSVATPPVGTTLSSAAVKTRVPFLLRGNLREYQHVGLDWLASLYNNGLNGILADEMGLGKTIQTIALLAHLACERGVWGPHLIVVPTSVMLNWEMEFKRWLPGFKILTYYGSPRERKEKRVGWSKDNSFHVCITSYQLVCQDQNIFRRKAWHFLILDEAHNIKNFRSQRWQVLLNFNAYRRLLLTGTPLQNNLMELWSLLYFLMPNGVSQSMPIGFANQKEFQDWFSHPVDRMIENNQGMDDETRAAIQRLHTVLRPYLLRRLKADVEKQMPLKYEHIVYCRLSKRQRFLYDDFMSRAKTRETLASGNFLSIINCLMQLRKVCNHPDLFEVRPIVTSFSMSRAVHADYEVKELLVRRRLLRVVDEAREKVDLPFMNLVLGETDEKMSRIAAESYDDVDTAQLFLRERNKHMGDAVEARGVAAQHAANYYDLKQHAKAMQQRARQATARRWERMGYVNGWRCGKRPLYGLGLIDMCRNIGSKGCADAPVVAADPRRYLDYTNALASAVVSYKDRVGAGEEILKRYAFVTPKVVVRPPAIPAIASLPPEMQVILRDRVEDIFHPIDVRLQIAFPDKWLLQFDCGKLQKLDGLLRDLKAGGHRALIFTQMTRVLDILEIFLNIHGYRYLRLDGATKVEQRQFLTERFNNDKKILVFILSTRSGGLGINLTGADTVVFYDSDWNPCMDHQCQDRCHRIGQTRDVHIYRFVTEFTIEENIYRKANQKRMLDNVVITEGEFTTDYFQKIDWRDMLDPEDLPESVRERSETAAAGVDIEQALLAAEDESDAQAARIARREMDLDVTEFAETTAPLPGVTDKPGGLNVDSPARLGAGDASARVLGALAAEGGPLSGTLPAVADDQEQVIGHVDEYMLRFAEREFGVYLGFGGLANPDSSIAGIGASAARGPTKPLVAGPAAPTIRSKSASVPTSTISFSDLKERDEEDERSSVVNMSEFGGEEGVTDKEQEQQSQGGDADQEEDDEEEDEEMEEQESDHSEAGESERVEDD</sequence>
<evidence type="ECO:0000256" key="8">
    <source>
        <dbReference type="ARBA" id="ARBA00022840"/>
    </source>
</evidence>
<dbReference type="InterPro" id="IPR002464">
    <property type="entry name" value="DNA/RNA_helicase_DEAH_CS"/>
</dbReference>
<dbReference type="SMART" id="SM00573">
    <property type="entry name" value="HSA"/>
    <property type="match status" value="1"/>
</dbReference>
<feature type="compositionally biased region" description="Low complexity" evidence="19">
    <location>
        <begin position="645"/>
        <end position="654"/>
    </location>
</feature>
<evidence type="ECO:0000256" key="5">
    <source>
        <dbReference type="ARBA" id="ARBA00022741"/>
    </source>
</evidence>
<dbReference type="Pfam" id="PF00176">
    <property type="entry name" value="SNF2-rel_dom"/>
    <property type="match status" value="1"/>
</dbReference>
<evidence type="ECO:0000256" key="15">
    <source>
        <dbReference type="ARBA" id="ARBA00037570"/>
    </source>
</evidence>
<evidence type="ECO:0000256" key="17">
    <source>
        <dbReference type="ARBA" id="ARBA00047995"/>
    </source>
</evidence>
<feature type="compositionally biased region" description="Acidic residues" evidence="19">
    <location>
        <begin position="1621"/>
        <end position="1638"/>
    </location>
</feature>
<feature type="compositionally biased region" description="Polar residues" evidence="19">
    <location>
        <begin position="45"/>
        <end position="63"/>
    </location>
</feature>
<feature type="compositionally biased region" description="Acidic residues" evidence="19">
    <location>
        <begin position="295"/>
        <end position="318"/>
    </location>
</feature>
<evidence type="ECO:0000256" key="12">
    <source>
        <dbReference type="ARBA" id="ARBA00023159"/>
    </source>
</evidence>
<dbReference type="PROSITE" id="PS51204">
    <property type="entry name" value="HSA"/>
    <property type="match status" value="1"/>
</dbReference>
<feature type="compositionally biased region" description="Basic and acidic residues" evidence="19">
    <location>
        <begin position="473"/>
        <end position="486"/>
    </location>
</feature>
<evidence type="ECO:0000256" key="19">
    <source>
        <dbReference type="SAM" id="MobiDB-lite"/>
    </source>
</evidence>
<keyword evidence="10" id="KW-0805">Transcription regulation</keyword>
<dbReference type="InterPro" id="IPR038718">
    <property type="entry name" value="SNF2-like_sf"/>
</dbReference>
<evidence type="ECO:0000256" key="9">
    <source>
        <dbReference type="ARBA" id="ARBA00022853"/>
    </source>
</evidence>
<dbReference type="EC" id="3.6.4.12" evidence="4"/>